<dbReference type="SUPFAM" id="SSF53062">
    <property type="entry name" value="PTS system fructose IIA component-like"/>
    <property type="match status" value="1"/>
</dbReference>
<evidence type="ECO:0000256" key="1">
    <source>
        <dbReference type="ARBA" id="ARBA00004496"/>
    </source>
</evidence>
<comment type="caution">
    <text evidence="9">The sequence shown here is derived from an EMBL/GenBank/DDBJ whole genome shotgun (WGS) entry which is preliminary data.</text>
</comment>
<evidence type="ECO:0000256" key="3">
    <source>
        <dbReference type="ARBA" id="ARBA00022490"/>
    </source>
</evidence>
<dbReference type="InterPro" id="IPR004701">
    <property type="entry name" value="PTS_EIIA_man-typ"/>
</dbReference>
<organism evidence="9 10">
    <name type="scientific">Enterococcus lemanii</name>
    <dbReference type="NCBI Taxonomy" id="1159752"/>
    <lineage>
        <taxon>Bacteria</taxon>
        <taxon>Bacillati</taxon>
        <taxon>Bacillota</taxon>
        <taxon>Bacilli</taxon>
        <taxon>Lactobacillales</taxon>
        <taxon>Enterococcaceae</taxon>
        <taxon>Enterococcus</taxon>
    </lineage>
</organism>
<keyword evidence="2" id="KW-0813">Transport</keyword>
<feature type="domain" description="PTS EIIA type-4" evidence="8">
    <location>
        <begin position="1"/>
        <end position="124"/>
    </location>
</feature>
<evidence type="ECO:0000256" key="7">
    <source>
        <dbReference type="ARBA" id="ARBA00022777"/>
    </source>
</evidence>
<dbReference type="Pfam" id="PF03610">
    <property type="entry name" value="EIIA-man"/>
    <property type="match status" value="1"/>
</dbReference>
<dbReference type="InterPro" id="IPR033887">
    <property type="entry name" value="PTS_IIA_man"/>
</dbReference>
<reference evidence="10" key="1">
    <citation type="journal article" date="2019" name="Int. J. Syst. Evol. Microbiol.">
        <title>The Global Catalogue of Microorganisms (GCM) 10K type strain sequencing project: providing services to taxonomists for standard genome sequencing and annotation.</title>
        <authorList>
            <consortium name="The Broad Institute Genomics Platform"/>
            <consortium name="The Broad Institute Genome Sequencing Center for Infectious Disease"/>
            <person name="Wu L."/>
            <person name="Ma J."/>
        </authorList>
    </citation>
    <scope>NUCLEOTIDE SEQUENCE [LARGE SCALE GENOMIC DNA]</scope>
    <source>
        <strain evidence="10">CGMCC 1.19032</strain>
    </source>
</reference>
<name>A0ABV9MS74_9ENTE</name>
<keyword evidence="4 9" id="KW-0762">Sugar transport</keyword>
<evidence type="ECO:0000313" key="10">
    <source>
        <dbReference type="Proteomes" id="UP001595969"/>
    </source>
</evidence>
<dbReference type="EMBL" id="JBHSGS010000018">
    <property type="protein sequence ID" value="MFC4718846.1"/>
    <property type="molecule type" value="Genomic_DNA"/>
</dbReference>
<evidence type="ECO:0000256" key="2">
    <source>
        <dbReference type="ARBA" id="ARBA00022448"/>
    </source>
</evidence>
<keyword evidence="6" id="KW-0598">Phosphotransferase system</keyword>
<dbReference type="Gene3D" id="3.40.50.510">
    <property type="entry name" value="Phosphotransferase system, mannose-type IIA component"/>
    <property type="match status" value="1"/>
</dbReference>
<evidence type="ECO:0000256" key="4">
    <source>
        <dbReference type="ARBA" id="ARBA00022597"/>
    </source>
</evidence>
<dbReference type="InterPro" id="IPR036662">
    <property type="entry name" value="PTS_EIIA_man-typ_sf"/>
</dbReference>
<dbReference type="RefSeq" id="WP_204654124.1">
    <property type="nucleotide sequence ID" value="NZ_JAFBFD010000020.1"/>
</dbReference>
<evidence type="ECO:0000259" key="8">
    <source>
        <dbReference type="PROSITE" id="PS51096"/>
    </source>
</evidence>
<protein>
    <submittedName>
        <fullName evidence="9">PTS sugar transporter subunit IIA</fullName>
    </submittedName>
</protein>
<comment type="subcellular location">
    <subcellularLocation>
        <location evidence="1">Cytoplasm</location>
    </subcellularLocation>
</comment>
<dbReference type="PROSITE" id="PS51096">
    <property type="entry name" value="PTS_EIIA_TYPE_4"/>
    <property type="match status" value="1"/>
</dbReference>
<dbReference type="InterPro" id="IPR051471">
    <property type="entry name" value="Bacterial_PTS_sugar_comp"/>
</dbReference>
<evidence type="ECO:0000313" key="9">
    <source>
        <dbReference type="EMBL" id="MFC4718846.1"/>
    </source>
</evidence>
<keyword evidence="10" id="KW-1185">Reference proteome</keyword>
<accession>A0ABV9MS74</accession>
<keyword evidence="3" id="KW-0963">Cytoplasm</keyword>
<dbReference type="PANTHER" id="PTHR33799">
    <property type="entry name" value="PTS PERMEASE-RELATED-RELATED"/>
    <property type="match status" value="1"/>
</dbReference>
<keyword evidence="5" id="KW-0808">Transferase</keyword>
<sequence>MIGILIVTHGKFGQEVKNSSELIAGNIANCQAIALNRDDDIMDLKLKVDQALDELNQGEGVIVLVDLIGGSPFNICSLALKERRNFKLLSGINLPMLIECAMMRDSMNLEELVVYCKTIGQNSVIEVLP</sequence>
<dbReference type="CDD" id="cd00006">
    <property type="entry name" value="PTS_IIA_man"/>
    <property type="match status" value="1"/>
</dbReference>
<proteinExistence type="predicted"/>
<evidence type="ECO:0000256" key="5">
    <source>
        <dbReference type="ARBA" id="ARBA00022679"/>
    </source>
</evidence>
<evidence type="ECO:0000256" key="6">
    <source>
        <dbReference type="ARBA" id="ARBA00022683"/>
    </source>
</evidence>
<dbReference type="Proteomes" id="UP001595969">
    <property type="component" value="Unassembled WGS sequence"/>
</dbReference>
<gene>
    <name evidence="9" type="ORF">ACFO5I_03685</name>
</gene>
<keyword evidence="7" id="KW-0418">Kinase</keyword>
<dbReference type="PANTHER" id="PTHR33799:SF1">
    <property type="entry name" value="PTS SYSTEM MANNOSE-SPECIFIC EIIAB COMPONENT-RELATED"/>
    <property type="match status" value="1"/>
</dbReference>